<feature type="domain" description="WASH complex subunit 4 N-terminal" evidence="2">
    <location>
        <begin position="129"/>
        <end position="468"/>
    </location>
</feature>
<sequence>ETRRSLRAVQSPLTKGYVALQETPLRTQKSPPAPLLLSRTPPSPDHPPPGRTSRRRGSSRRTSSSSLQGIPSSPMASPELEEQQEKLRRAVDGWRCRSLELLKDLRGDAYASCSPSAGAGAGNCCGAGFRPIGVRVEPLEHSDLPSLVDSDNVDVAKFVMVLSYDCVEIARLRRHAARHLYRQLLLFGHRASPQEVLLEGEPQKAFGQSLSLFMELYETVSRMAAVLGNLLQQLDYVYSRQDKNGPPYRSFKNVSLRSVLESFGEGLAVLLVLDEILRRNTHIKSYLSLFRRMLSKVKLELDTFDISVKDLDSLDQVVGRLEKLLDGNLYHCMLHEGPYLNDMFQKLKCNKRVIDAFSLCVYDGLMEILPRLDTWKEFPLHRMKILQHVAVFLFIILACAETPEKKLRKVIIDMLQVVPVIYVDCGIRFTVLDLIKNQCPQLVSSWPTLREAVKDYNVLMKNYLTQLSETHSRYGITYFCACIYVLTVYPCK</sequence>
<dbReference type="Proteomes" id="UP000652761">
    <property type="component" value="Unassembled WGS sequence"/>
</dbReference>
<feature type="compositionally biased region" description="Pro residues" evidence="1">
    <location>
        <begin position="41"/>
        <end position="50"/>
    </location>
</feature>
<feature type="non-terminal residue" evidence="3">
    <location>
        <position position="492"/>
    </location>
</feature>
<dbReference type="EMBL" id="NMUH01000729">
    <property type="protein sequence ID" value="MQL83966.1"/>
    <property type="molecule type" value="Genomic_DNA"/>
</dbReference>
<proteinExistence type="predicted"/>
<organism evidence="3 4">
    <name type="scientific">Colocasia esculenta</name>
    <name type="common">Wild taro</name>
    <name type="synonym">Arum esculentum</name>
    <dbReference type="NCBI Taxonomy" id="4460"/>
    <lineage>
        <taxon>Eukaryota</taxon>
        <taxon>Viridiplantae</taxon>
        <taxon>Streptophyta</taxon>
        <taxon>Embryophyta</taxon>
        <taxon>Tracheophyta</taxon>
        <taxon>Spermatophyta</taxon>
        <taxon>Magnoliopsida</taxon>
        <taxon>Liliopsida</taxon>
        <taxon>Araceae</taxon>
        <taxon>Aroideae</taxon>
        <taxon>Colocasieae</taxon>
        <taxon>Colocasia</taxon>
    </lineage>
</organism>
<feature type="compositionally biased region" description="Low complexity" evidence="1">
    <location>
        <begin position="60"/>
        <end position="73"/>
    </location>
</feature>
<dbReference type="InterPro" id="IPR028191">
    <property type="entry name" value="WASH-4_N"/>
</dbReference>
<dbReference type="AlphaFoldDB" id="A0A843UNV3"/>
<dbReference type="InterPro" id="IPR027307">
    <property type="entry name" value="WASH7"/>
</dbReference>
<evidence type="ECO:0000313" key="4">
    <source>
        <dbReference type="Proteomes" id="UP000652761"/>
    </source>
</evidence>
<dbReference type="OrthoDB" id="10261210at2759"/>
<dbReference type="Pfam" id="PF14745">
    <property type="entry name" value="WASH-4_N"/>
    <property type="match status" value="1"/>
</dbReference>
<name>A0A843UNV3_COLES</name>
<dbReference type="GO" id="GO:0071203">
    <property type="term" value="C:WASH complex"/>
    <property type="evidence" value="ECO:0007669"/>
    <property type="project" value="InterPro"/>
</dbReference>
<gene>
    <name evidence="3" type="ORF">Taro_016453</name>
</gene>
<dbReference type="GO" id="GO:0007032">
    <property type="term" value="P:endosome organization"/>
    <property type="evidence" value="ECO:0007669"/>
    <property type="project" value="TreeGrafter"/>
</dbReference>
<dbReference type="GO" id="GO:0005768">
    <property type="term" value="C:endosome"/>
    <property type="evidence" value="ECO:0007669"/>
    <property type="project" value="TreeGrafter"/>
</dbReference>
<dbReference type="GO" id="GO:0016197">
    <property type="term" value="P:endosomal transport"/>
    <property type="evidence" value="ECO:0007669"/>
    <property type="project" value="TreeGrafter"/>
</dbReference>
<keyword evidence="4" id="KW-1185">Reference proteome</keyword>
<protein>
    <recommendedName>
        <fullName evidence="2">WASH complex subunit 4 N-terminal domain-containing protein</fullName>
    </recommendedName>
</protein>
<dbReference type="PANTHER" id="PTHR31409">
    <property type="entry name" value="WASH COMPLEX SUBUNIT 4"/>
    <property type="match status" value="1"/>
</dbReference>
<reference evidence="3" key="1">
    <citation type="submission" date="2017-07" db="EMBL/GenBank/DDBJ databases">
        <title>Taro Niue Genome Assembly and Annotation.</title>
        <authorList>
            <person name="Atibalentja N."/>
            <person name="Keating K."/>
            <person name="Fields C.J."/>
        </authorList>
    </citation>
    <scope>NUCLEOTIDE SEQUENCE</scope>
    <source>
        <strain evidence="3">Niue_2</strain>
        <tissue evidence="3">Leaf</tissue>
    </source>
</reference>
<evidence type="ECO:0000313" key="3">
    <source>
        <dbReference type="EMBL" id="MQL83966.1"/>
    </source>
</evidence>
<evidence type="ECO:0000259" key="2">
    <source>
        <dbReference type="Pfam" id="PF14745"/>
    </source>
</evidence>
<comment type="caution">
    <text evidence="3">The sequence shown here is derived from an EMBL/GenBank/DDBJ whole genome shotgun (WGS) entry which is preliminary data.</text>
</comment>
<dbReference type="PANTHER" id="PTHR31409:SF0">
    <property type="entry name" value="WASH COMPLEX SUBUNIT 4"/>
    <property type="match status" value="1"/>
</dbReference>
<evidence type="ECO:0000256" key="1">
    <source>
        <dbReference type="SAM" id="MobiDB-lite"/>
    </source>
</evidence>
<feature type="region of interest" description="Disordered" evidence="1">
    <location>
        <begin position="1"/>
        <end position="84"/>
    </location>
</feature>
<accession>A0A843UNV3</accession>